<evidence type="ECO:0000256" key="1">
    <source>
        <dbReference type="ARBA" id="ARBA00022801"/>
    </source>
</evidence>
<organism evidence="5 6">
    <name type="scientific">Kibdelosporangium aridum</name>
    <dbReference type="NCBI Taxonomy" id="2030"/>
    <lineage>
        <taxon>Bacteria</taxon>
        <taxon>Bacillati</taxon>
        <taxon>Actinomycetota</taxon>
        <taxon>Actinomycetes</taxon>
        <taxon>Pseudonocardiales</taxon>
        <taxon>Pseudonocardiaceae</taxon>
        <taxon>Kibdelosporangium</taxon>
    </lineage>
</organism>
<name>A0A428ZBG0_KIBAR</name>
<dbReference type="PROSITE" id="PS51257">
    <property type="entry name" value="PROKAR_LIPOPROTEIN"/>
    <property type="match status" value="1"/>
</dbReference>
<reference evidence="5 6" key="1">
    <citation type="submission" date="2018-05" db="EMBL/GenBank/DDBJ databases">
        <title>Evolution of GPA BGCs.</title>
        <authorList>
            <person name="Waglechner N."/>
            <person name="Wright G.D."/>
        </authorList>
    </citation>
    <scope>NUCLEOTIDE SEQUENCE [LARGE SCALE GENOMIC DNA]</scope>
    <source>
        <strain evidence="5 6">A82846</strain>
    </source>
</reference>
<dbReference type="EMBL" id="QHKI01000012">
    <property type="protein sequence ID" value="RSM85417.1"/>
    <property type="molecule type" value="Genomic_DNA"/>
</dbReference>
<dbReference type="OrthoDB" id="569821at2"/>
<dbReference type="GO" id="GO:0016042">
    <property type="term" value="P:lipid catabolic process"/>
    <property type="evidence" value="ECO:0007669"/>
    <property type="project" value="UniProtKB-KW"/>
</dbReference>
<feature type="region of interest" description="Disordered" evidence="4">
    <location>
        <begin position="42"/>
        <end position="69"/>
    </location>
</feature>
<protein>
    <submittedName>
        <fullName evidence="5">Lipase</fullName>
    </submittedName>
</protein>
<gene>
    <name evidence="5" type="ORF">DMH04_16815</name>
</gene>
<keyword evidence="1" id="KW-0378">Hydrolase</keyword>
<evidence type="ECO:0000256" key="3">
    <source>
        <dbReference type="ARBA" id="ARBA00023098"/>
    </source>
</evidence>
<keyword evidence="2" id="KW-0442">Lipid degradation</keyword>
<dbReference type="PANTHER" id="PTHR10272">
    <property type="entry name" value="PLATELET-ACTIVATING FACTOR ACETYLHYDROLASE"/>
    <property type="match status" value="1"/>
</dbReference>
<dbReference type="PANTHER" id="PTHR10272:SF0">
    <property type="entry name" value="PLATELET-ACTIVATING FACTOR ACETYLHYDROLASE"/>
    <property type="match status" value="1"/>
</dbReference>
<keyword evidence="3" id="KW-0443">Lipid metabolism</keyword>
<dbReference type="Pfam" id="PF03403">
    <property type="entry name" value="PAF-AH_p_II"/>
    <property type="match status" value="2"/>
</dbReference>
<evidence type="ECO:0000313" key="6">
    <source>
        <dbReference type="Proteomes" id="UP000287547"/>
    </source>
</evidence>
<accession>A0A428ZBG0</accession>
<dbReference type="SUPFAM" id="SSF53474">
    <property type="entry name" value="alpha/beta-Hydrolases"/>
    <property type="match status" value="1"/>
</dbReference>
<feature type="compositionally biased region" description="Polar residues" evidence="4">
    <location>
        <begin position="47"/>
        <end position="56"/>
    </location>
</feature>
<dbReference type="AlphaFoldDB" id="A0A428ZBG0"/>
<dbReference type="GO" id="GO:0003847">
    <property type="term" value="F:1-alkyl-2-acetylglycerophosphocholine esterase activity"/>
    <property type="evidence" value="ECO:0007669"/>
    <property type="project" value="TreeGrafter"/>
</dbReference>
<dbReference type="Gene3D" id="3.40.50.1820">
    <property type="entry name" value="alpha/beta hydrolase"/>
    <property type="match status" value="1"/>
</dbReference>
<evidence type="ECO:0000256" key="4">
    <source>
        <dbReference type="SAM" id="MobiDB-lite"/>
    </source>
</evidence>
<proteinExistence type="predicted"/>
<dbReference type="InterPro" id="IPR029058">
    <property type="entry name" value="AB_hydrolase_fold"/>
</dbReference>
<dbReference type="Proteomes" id="UP000287547">
    <property type="component" value="Unassembled WGS sequence"/>
</dbReference>
<comment type="caution">
    <text evidence="5">The sequence shown here is derived from an EMBL/GenBank/DDBJ whole genome shotgun (WGS) entry which is preliminary data.</text>
</comment>
<evidence type="ECO:0000256" key="2">
    <source>
        <dbReference type="ARBA" id="ARBA00022963"/>
    </source>
</evidence>
<sequence>MTVRRPTFCAISITPTATSCCGELAVAMRSCIGCSSIISHRPRRQRMSSARTTRASPQGDAEDRPDWHGGGMSLLTKTLAAGVVSAAVLVAAPVSASAEAKVTFSIPAPTGRYQVGTTDIHLTDNNRQDPWKPDRKRELMVSVWYPAKETRHHPRQQWLPTGILPLVEDFAEEAGIPKGSVDWTAARTSGHVNAPVKHGKWPVILYSPGFGGPRSVGSVLVQELTSRGNVVVTIDHTFETAVEFPGGRVELPVPISDAEMGKALQARVGDTRFVLDQLARKGVNLDKVGMFGHSYGGFTAGETMLHDRRIDAGINMDGSMFPDFGDVAERGLDRPFMLLGGQFLKDGKLVDHSPFTDLDPSWGLFWANQKGPKESFVLKGARHHNFSDLQVVLPQLIKPLGLPADQFEEFIGTVDPERGLKIQYKVVGQFFDRFL</sequence>
<evidence type="ECO:0000313" key="5">
    <source>
        <dbReference type="EMBL" id="RSM85417.1"/>
    </source>
</evidence>